<evidence type="ECO:0000313" key="1">
    <source>
        <dbReference type="EMBL" id="RRT61723.1"/>
    </source>
</evidence>
<accession>A0A426ZCN8</accession>
<dbReference type="AlphaFoldDB" id="A0A426ZCN8"/>
<reference evidence="1 2" key="1">
    <citation type="journal article" date="2014" name="Agronomy (Basel)">
        <title>A Draft Genome Sequence for Ensete ventricosum, the Drought-Tolerant Tree Against Hunger.</title>
        <authorList>
            <person name="Harrison J."/>
            <person name="Moore K.A."/>
            <person name="Paszkiewicz K."/>
            <person name="Jones T."/>
            <person name="Grant M."/>
            <person name="Ambacheew D."/>
            <person name="Muzemil S."/>
            <person name="Studholme D.J."/>
        </authorList>
    </citation>
    <scope>NUCLEOTIDE SEQUENCE [LARGE SCALE GENOMIC DNA]</scope>
</reference>
<sequence length="82" mass="8545">MLVLLYGGGLVSNSDCAPSLEHASQRALVTEEWSSPDHKLSGFPIKEFASMCGGDSSNGDADVETTWIGEGESGLMAAVDDP</sequence>
<proteinExistence type="predicted"/>
<evidence type="ECO:0000313" key="2">
    <source>
        <dbReference type="Proteomes" id="UP000287651"/>
    </source>
</evidence>
<organism evidence="1 2">
    <name type="scientific">Ensete ventricosum</name>
    <name type="common">Abyssinian banana</name>
    <name type="synonym">Musa ensete</name>
    <dbReference type="NCBI Taxonomy" id="4639"/>
    <lineage>
        <taxon>Eukaryota</taxon>
        <taxon>Viridiplantae</taxon>
        <taxon>Streptophyta</taxon>
        <taxon>Embryophyta</taxon>
        <taxon>Tracheophyta</taxon>
        <taxon>Spermatophyta</taxon>
        <taxon>Magnoliopsida</taxon>
        <taxon>Liliopsida</taxon>
        <taxon>Zingiberales</taxon>
        <taxon>Musaceae</taxon>
        <taxon>Ensete</taxon>
    </lineage>
</organism>
<name>A0A426ZCN8_ENSVE</name>
<comment type="caution">
    <text evidence="1">The sequence shown here is derived from an EMBL/GenBank/DDBJ whole genome shotgun (WGS) entry which is preliminary data.</text>
</comment>
<protein>
    <submittedName>
        <fullName evidence="1">Uncharacterized protein</fullName>
    </submittedName>
</protein>
<dbReference type="EMBL" id="AMZH03007275">
    <property type="protein sequence ID" value="RRT61723.1"/>
    <property type="molecule type" value="Genomic_DNA"/>
</dbReference>
<gene>
    <name evidence="1" type="ORF">B296_00021374</name>
</gene>
<dbReference type="Proteomes" id="UP000287651">
    <property type="component" value="Unassembled WGS sequence"/>
</dbReference>